<dbReference type="SMART" id="SM00065">
    <property type="entry name" value="GAF"/>
    <property type="match status" value="1"/>
</dbReference>
<dbReference type="SMART" id="SM00331">
    <property type="entry name" value="PP2C_SIG"/>
    <property type="match status" value="1"/>
</dbReference>
<dbReference type="InterPro" id="IPR000014">
    <property type="entry name" value="PAS"/>
</dbReference>
<comment type="caution">
    <text evidence="3">The sequence shown here is derived from an EMBL/GenBank/DDBJ whole genome shotgun (WGS) entry which is preliminary data.</text>
</comment>
<dbReference type="Gene3D" id="3.30.450.40">
    <property type="match status" value="1"/>
</dbReference>
<dbReference type="Gene3D" id="3.60.40.10">
    <property type="entry name" value="PPM-type phosphatase domain"/>
    <property type="match status" value="1"/>
</dbReference>
<sequence length="548" mass="58068">MEAPAQAPASLLRALDSARDGLVVVDASDVVTYANQGAVAVLGGAVTDVVGHHLDDLRPAREGLLRTAIATARAVEEPTPFDGYDSGLELWLEGEATAGDDGEVVLAARTTDARRARDRQAARLTEDLERALDRAHLLLRLSEAVARPRTVAEVADVVARVALSGFDASFAGIALIAADERSMSYVSLAPLPEETAEAWAVFPFTAHTPPSTTARTGRAHLHESREEALADFPDLGPDLETAGVHALAHLPLIAGDAVLGTLAVTWSEEHAMSREERGLLSVFAGYTAQAIQRATLLEQRQHVAETLQRAMLTDLPQRDGLELAALYRTAARTARVGGDWYDALDAPDGGTTLVIGDVAGHDVGAAATMGQLRSMLRGFAADRVEPPSALLQRLDRAMDRLHPGRTATAVVLHVAQPADDAPCSRTLRWSRAGHPAPLLRRPDGEVVDLRGAGDLMLGVLPELARGDTEVALEPGATVLLYTDGLVERRDLGVREGTAALEAALAEMGDLPLPELLDQLVVRLALDAEDDVALLAVRLHDAGPTDPTA</sequence>
<dbReference type="InterPro" id="IPR001932">
    <property type="entry name" value="PPM-type_phosphatase-like_dom"/>
</dbReference>
<dbReference type="Proteomes" id="UP000555552">
    <property type="component" value="Unassembled WGS sequence"/>
</dbReference>
<dbReference type="InterPro" id="IPR013656">
    <property type="entry name" value="PAS_4"/>
</dbReference>
<evidence type="ECO:0000313" key="4">
    <source>
        <dbReference type="Proteomes" id="UP000555552"/>
    </source>
</evidence>
<dbReference type="PROSITE" id="PS50112">
    <property type="entry name" value="PAS"/>
    <property type="match status" value="1"/>
</dbReference>
<keyword evidence="4" id="KW-1185">Reference proteome</keyword>
<dbReference type="InterPro" id="IPR052016">
    <property type="entry name" value="Bact_Sigma-Reg"/>
</dbReference>
<dbReference type="Pfam" id="PF08448">
    <property type="entry name" value="PAS_4"/>
    <property type="match status" value="1"/>
</dbReference>
<dbReference type="InterPro" id="IPR029016">
    <property type="entry name" value="GAF-like_dom_sf"/>
</dbReference>
<dbReference type="PANTHER" id="PTHR43156:SF2">
    <property type="entry name" value="STAGE II SPORULATION PROTEIN E"/>
    <property type="match status" value="1"/>
</dbReference>
<gene>
    <name evidence="3" type="ORF">HLB09_12115</name>
</gene>
<dbReference type="SUPFAM" id="SSF55785">
    <property type="entry name" value="PYP-like sensor domain (PAS domain)"/>
    <property type="match status" value="1"/>
</dbReference>
<dbReference type="Gene3D" id="3.30.450.20">
    <property type="entry name" value="PAS domain"/>
    <property type="match status" value="1"/>
</dbReference>
<evidence type="ECO:0000256" key="1">
    <source>
        <dbReference type="ARBA" id="ARBA00022801"/>
    </source>
</evidence>
<dbReference type="InterPro" id="IPR035965">
    <property type="entry name" value="PAS-like_dom_sf"/>
</dbReference>
<dbReference type="InterPro" id="IPR036457">
    <property type="entry name" value="PPM-type-like_dom_sf"/>
</dbReference>
<reference evidence="3 4" key="1">
    <citation type="submission" date="2020-05" db="EMBL/GenBank/DDBJ databases">
        <title>MicrobeNet Type strains.</title>
        <authorList>
            <person name="Nicholson A.C."/>
        </authorList>
    </citation>
    <scope>NUCLEOTIDE SEQUENCE [LARGE SCALE GENOMIC DNA]</scope>
    <source>
        <strain evidence="3 4">JCM 14547</strain>
    </source>
</reference>
<dbReference type="SUPFAM" id="SSF81606">
    <property type="entry name" value="PP2C-like"/>
    <property type="match status" value="1"/>
</dbReference>
<dbReference type="Pfam" id="PF07228">
    <property type="entry name" value="SpoIIE"/>
    <property type="match status" value="1"/>
</dbReference>
<organism evidence="3 4">
    <name type="scientific">Pseudokineococcus marinus</name>
    <dbReference type="NCBI Taxonomy" id="351215"/>
    <lineage>
        <taxon>Bacteria</taxon>
        <taxon>Bacillati</taxon>
        <taxon>Actinomycetota</taxon>
        <taxon>Actinomycetes</taxon>
        <taxon>Kineosporiales</taxon>
        <taxon>Kineosporiaceae</taxon>
        <taxon>Pseudokineococcus</taxon>
    </lineage>
</organism>
<dbReference type="EMBL" id="JABEMA010000202">
    <property type="protein sequence ID" value="NNH23823.1"/>
    <property type="molecule type" value="Genomic_DNA"/>
</dbReference>
<dbReference type="AlphaFoldDB" id="A0A849BR15"/>
<proteinExistence type="predicted"/>
<dbReference type="PANTHER" id="PTHR43156">
    <property type="entry name" value="STAGE II SPORULATION PROTEIN E-RELATED"/>
    <property type="match status" value="1"/>
</dbReference>
<evidence type="ECO:0000259" key="2">
    <source>
        <dbReference type="PROSITE" id="PS50112"/>
    </source>
</evidence>
<evidence type="ECO:0000313" key="3">
    <source>
        <dbReference type="EMBL" id="NNH23823.1"/>
    </source>
</evidence>
<protein>
    <submittedName>
        <fullName evidence="3">SpoIIE family protein phosphatase</fullName>
    </submittedName>
</protein>
<accession>A0A849BR15</accession>
<name>A0A849BR15_9ACTN</name>
<dbReference type="RefSeq" id="WP_171203615.1">
    <property type="nucleotide sequence ID" value="NZ_BAAANP010000007.1"/>
</dbReference>
<feature type="domain" description="PAS" evidence="2">
    <location>
        <begin position="7"/>
        <end position="78"/>
    </location>
</feature>
<keyword evidence="1" id="KW-0378">Hydrolase</keyword>
<dbReference type="CDD" id="cd00130">
    <property type="entry name" value="PAS"/>
    <property type="match status" value="1"/>
</dbReference>
<dbReference type="InterPro" id="IPR003018">
    <property type="entry name" value="GAF"/>
</dbReference>
<dbReference type="GO" id="GO:0016791">
    <property type="term" value="F:phosphatase activity"/>
    <property type="evidence" value="ECO:0007669"/>
    <property type="project" value="TreeGrafter"/>
</dbReference>
<dbReference type="SUPFAM" id="SSF55781">
    <property type="entry name" value="GAF domain-like"/>
    <property type="match status" value="1"/>
</dbReference>
<dbReference type="SMART" id="SM00091">
    <property type="entry name" value="PAS"/>
    <property type="match status" value="1"/>
</dbReference>
<dbReference type="Pfam" id="PF13185">
    <property type="entry name" value="GAF_2"/>
    <property type="match status" value="1"/>
</dbReference>